<feature type="domain" description="Metalloprotease TldD/E N-terminal" evidence="1">
    <location>
        <begin position="31"/>
        <end position="94"/>
    </location>
</feature>
<dbReference type="GO" id="GO:0006508">
    <property type="term" value="P:proteolysis"/>
    <property type="evidence" value="ECO:0007669"/>
    <property type="project" value="UniProtKB-KW"/>
</dbReference>
<evidence type="ECO:0000259" key="3">
    <source>
        <dbReference type="Pfam" id="PF19290"/>
    </source>
</evidence>
<organism evidence="4">
    <name type="scientific">mine drainage metagenome</name>
    <dbReference type="NCBI Taxonomy" id="410659"/>
    <lineage>
        <taxon>unclassified sequences</taxon>
        <taxon>metagenomes</taxon>
        <taxon>ecological metagenomes</taxon>
    </lineage>
</organism>
<dbReference type="Pfam" id="PF19289">
    <property type="entry name" value="PmbA_TldD_3rd"/>
    <property type="match status" value="1"/>
</dbReference>
<protein>
    <submittedName>
        <fullName evidence="4">Metalloprotease PmbA</fullName>
        <ecNumber evidence="4">3.4.-.-</ecNumber>
    </submittedName>
</protein>
<dbReference type="InterPro" id="IPR045570">
    <property type="entry name" value="Metalloprtase-TldD/E_cen_dom"/>
</dbReference>
<dbReference type="PANTHER" id="PTHR43421:SF1">
    <property type="entry name" value="METALLOPROTEASE PMBA"/>
    <property type="match status" value="1"/>
</dbReference>
<dbReference type="InterPro" id="IPR047657">
    <property type="entry name" value="PmbA"/>
</dbReference>
<dbReference type="NCBIfam" id="NF008268">
    <property type="entry name" value="PRK11040.1"/>
    <property type="match status" value="1"/>
</dbReference>
<evidence type="ECO:0000313" key="4">
    <source>
        <dbReference type="EMBL" id="OIQ85363.1"/>
    </source>
</evidence>
<dbReference type="SUPFAM" id="SSF111283">
    <property type="entry name" value="Putative modulator of DNA gyrase, PmbA/TldD"/>
    <property type="match status" value="1"/>
</dbReference>
<dbReference type="EMBL" id="MLJW01000549">
    <property type="protein sequence ID" value="OIQ85363.1"/>
    <property type="molecule type" value="Genomic_DNA"/>
</dbReference>
<evidence type="ECO:0000259" key="1">
    <source>
        <dbReference type="Pfam" id="PF01523"/>
    </source>
</evidence>
<keyword evidence="4" id="KW-0482">Metalloprotease</keyword>
<dbReference type="Gene3D" id="3.30.2290.10">
    <property type="entry name" value="PmbA/TldD superfamily"/>
    <property type="match status" value="1"/>
</dbReference>
<feature type="domain" description="Metalloprotease TldD/E central" evidence="3">
    <location>
        <begin position="122"/>
        <end position="228"/>
    </location>
</feature>
<proteinExistence type="predicted"/>
<dbReference type="PANTHER" id="PTHR43421">
    <property type="entry name" value="METALLOPROTEASE PMBA"/>
    <property type="match status" value="1"/>
</dbReference>
<keyword evidence="4" id="KW-0645">Protease</keyword>
<comment type="caution">
    <text evidence="4">The sequence shown here is derived from an EMBL/GenBank/DDBJ whole genome shotgun (WGS) entry which is preliminary data.</text>
</comment>
<dbReference type="InterPro" id="IPR045569">
    <property type="entry name" value="Metalloprtase-TldD/E_C"/>
</dbReference>
<reference evidence="4" key="1">
    <citation type="submission" date="2016-10" db="EMBL/GenBank/DDBJ databases">
        <title>Sequence of Gallionella enrichment culture.</title>
        <authorList>
            <person name="Poehlein A."/>
            <person name="Muehling M."/>
            <person name="Daniel R."/>
        </authorList>
    </citation>
    <scope>NUCLEOTIDE SEQUENCE</scope>
</reference>
<accession>A0A1J5R6M1</accession>
<evidence type="ECO:0000259" key="2">
    <source>
        <dbReference type="Pfam" id="PF19289"/>
    </source>
</evidence>
<dbReference type="InterPro" id="IPR036059">
    <property type="entry name" value="TldD/PmbA_sf"/>
</dbReference>
<dbReference type="Pfam" id="PF19290">
    <property type="entry name" value="PmbA_TldD_2nd"/>
    <property type="match status" value="1"/>
</dbReference>
<dbReference type="InterPro" id="IPR035068">
    <property type="entry name" value="TldD/PmbA_N"/>
</dbReference>
<sequence>MAQFAYSKSQFQDLAAQAIDTARALGASDAAVEVSEGQGLSVTVRRGRVDQVEHNTDKGLDVTVYSGTRRGHANTSDFSPDAIRRTVQAAFDIARYTAEDDCAALPEVELLAMRPRDPGLFHPWDIDVAGAVELARVTEQAALDTDRRVRNSEGASVSAQQSHFVLANSRGFSAGYASTRHSVSCVPIAQRGADMQRDYWYSSRRDPTQLAQPEAIGRYAAERALSRLGARRLPTGRYPVLFEAPLAAGLIGSLVHAASGGMLYRKASFLVDQLGKPVLADHLDLDEDPREPDGMASSPFDDEGVRTRARRVVRGGRLEGYFLSSYSARKLGLPTTGNAGGAHNLSLRSRRTRADDDLPAMLRRLHRGLFVIELIGHGVNYVTGDYSRGVMGFWVDHGEIQYPVQEITIAGNLREMLLGIEAVGADVWRGGARHTGSVLLGNMTVAGS</sequence>
<keyword evidence="4" id="KW-0378">Hydrolase</keyword>
<feature type="domain" description="Metalloprotease TldD/E C-terminal" evidence="2">
    <location>
        <begin position="235"/>
        <end position="447"/>
    </location>
</feature>
<dbReference type="GO" id="GO:0008237">
    <property type="term" value="F:metallopeptidase activity"/>
    <property type="evidence" value="ECO:0007669"/>
    <property type="project" value="UniProtKB-KW"/>
</dbReference>
<gene>
    <name evidence="4" type="primary">pmbA_8</name>
    <name evidence="4" type="ORF">GALL_327900</name>
</gene>
<dbReference type="Pfam" id="PF01523">
    <property type="entry name" value="PmbA_TldD_1st"/>
    <property type="match status" value="1"/>
</dbReference>
<name>A0A1J5R6M1_9ZZZZ</name>
<dbReference type="InterPro" id="IPR002510">
    <property type="entry name" value="Metalloprtase-TldD/E_N"/>
</dbReference>
<dbReference type="GO" id="GO:0005829">
    <property type="term" value="C:cytosol"/>
    <property type="evidence" value="ECO:0007669"/>
    <property type="project" value="TreeGrafter"/>
</dbReference>
<dbReference type="AlphaFoldDB" id="A0A1J5R6M1"/>
<dbReference type="EC" id="3.4.-.-" evidence="4"/>